<organism evidence="1">
    <name type="scientific">freshwater metagenome</name>
    <dbReference type="NCBI Taxonomy" id="449393"/>
    <lineage>
        <taxon>unclassified sequences</taxon>
        <taxon>metagenomes</taxon>
        <taxon>ecological metagenomes</taxon>
    </lineage>
</organism>
<reference evidence="1" key="1">
    <citation type="submission" date="2020-05" db="EMBL/GenBank/DDBJ databases">
        <authorList>
            <person name="Chiriac C."/>
            <person name="Salcher M."/>
            <person name="Ghai R."/>
            <person name="Kavagutti S V."/>
        </authorList>
    </citation>
    <scope>NUCLEOTIDE SEQUENCE</scope>
</reference>
<name>A0A6J6EL34_9ZZZZ</name>
<dbReference type="AlphaFoldDB" id="A0A6J6EL34"/>
<accession>A0A6J6EL34</accession>
<proteinExistence type="predicted"/>
<evidence type="ECO:0000313" key="1">
    <source>
        <dbReference type="EMBL" id="CAB4576119.1"/>
    </source>
</evidence>
<dbReference type="EMBL" id="CAEZTD010000194">
    <property type="protein sequence ID" value="CAB4576119.1"/>
    <property type="molecule type" value="Genomic_DNA"/>
</dbReference>
<sequence>MQFGDGVATASLANAHAAITKATLDFVNAH</sequence>
<gene>
    <name evidence="1" type="ORF">UFOPK1591_01576</name>
</gene>
<protein>
    <submittedName>
        <fullName evidence="1">Unannotated protein</fullName>
    </submittedName>
</protein>